<evidence type="ECO:0000313" key="2">
    <source>
        <dbReference type="Proteomes" id="UP000005940"/>
    </source>
</evidence>
<evidence type="ECO:0000313" key="1">
    <source>
        <dbReference type="EMBL" id="QKM66492.1"/>
    </source>
</evidence>
<keyword evidence="2" id="KW-1185">Reference proteome</keyword>
<dbReference type="EMBL" id="CP029159">
    <property type="protein sequence ID" value="QKM66492.1"/>
    <property type="molecule type" value="Genomic_DNA"/>
</dbReference>
<dbReference type="InterPro" id="IPR047722">
    <property type="entry name" value="STM4015-like"/>
</dbReference>
<organism evidence="1 2">
    <name type="scientific">Streptomyces tsukubensis (strain DSM 42081 / NBRC 108919 / NRRL 18488 / 9993)</name>
    <dbReference type="NCBI Taxonomy" id="1114943"/>
    <lineage>
        <taxon>Bacteria</taxon>
        <taxon>Bacillati</taxon>
        <taxon>Actinomycetota</taxon>
        <taxon>Actinomycetes</taxon>
        <taxon>Kitasatosporales</taxon>
        <taxon>Streptomycetaceae</taxon>
        <taxon>Streptomyces</taxon>
    </lineage>
</organism>
<accession>A0A7G3UBU2</accession>
<dbReference type="InterPro" id="IPR032675">
    <property type="entry name" value="LRR_dom_sf"/>
</dbReference>
<dbReference type="AlphaFoldDB" id="A0A7G3UBU2"/>
<dbReference type="NCBIfam" id="NF038076">
    <property type="entry name" value="fam_STM4015"/>
    <property type="match status" value="1"/>
</dbReference>
<reference evidence="1 2" key="1">
    <citation type="journal article" date="2012" name="J. Bacteriol.">
        <title>Draft genome of Streptomyces tsukubaensis NRRL 18488, the producer of the clinically important immunosuppressant tacrolimus (FK506).</title>
        <authorList>
            <person name="Barreiro C."/>
            <person name="Prieto C."/>
            <person name="Sola-Landa A."/>
            <person name="Solera E."/>
            <person name="Martinez-Castro M."/>
            <person name="Perez-Redondo R."/>
            <person name="Garcia-Estrada C."/>
            <person name="Aparicio J.F."/>
            <person name="Fernandez-Martinez L.T."/>
            <person name="Santos-Aberturas J."/>
            <person name="Salehi-Najafabadi Z."/>
            <person name="Rodriguez-Garcia A."/>
            <person name="Tauch A."/>
            <person name="Martin J.F."/>
        </authorList>
    </citation>
    <scope>NUCLEOTIDE SEQUENCE [LARGE SCALE GENOMIC DNA]</scope>
    <source>
        <strain evidence="2">DSM 42081 / NBRC 108919 / NRRL 18488 / 9993</strain>
    </source>
</reference>
<dbReference type="SUPFAM" id="SSF52047">
    <property type="entry name" value="RNI-like"/>
    <property type="match status" value="1"/>
</dbReference>
<sequence>MSDLQELFGLPVFDFPAKGRKKAKETPLPEAGTVAWRIAVDAYDSEEPWEDVFARFLTQVETTEVRAFVVGVWSEAYDTSPEPIVKALVDAAERFPALRSLFFADVSSDECEISWINQGPVTPLLEAFPLLEEFGVRGGMELELKPVRHERLRSLTVETGGLAAEVVRDIAASDFPELEILDLWLGTSEYGATAVPEDLQPFLTGARLPKLRHLALHNSEMQDAVAQALAGAPVVARLEVLDLSMGTLSDEGAQALLEGQPLTHLKKLDLGHHYLTEAMEERLRTTLGAAGVEVNLDESMFDEWEQESDWDNRYVAVGE</sequence>
<dbReference type="Gene3D" id="3.80.10.10">
    <property type="entry name" value="Ribonuclease Inhibitor"/>
    <property type="match status" value="1"/>
</dbReference>
<proteinExistence type="predicted"/>
<dbReference type="Proteomes" id="UP000005940">
    <property type="component" value="Chromosome"/>
</dbReference>
<dbReference type="RefSeq" id="WP_040913201.1">
    <property type="nucleotide sequence ID" value="NZ_CP029159.1"/>
</dbReference>
<name>A0A7G3UBU2_STRT9</name>
<protein>
    <submittedName>
        <fullName evidence="1">Cytoplasmic protein</fullName>
    </submittedName>
</protein>
<gene>
    <name evidence="1" type="ORF">STSU_004270</name>
</gene>